<organism evidence="2 3">
    <name type="scientific">Streptomyces thioluteus</name>
    <dbReference type="NCBI Taxonomy" id="66431"/>
    <lineage>
        <taxon>Bacteria</taxon>
        <taxon>Bacillati</taxon>
        <taxon>Actinomycetota</taxon>
        <taxon>Actinomycetes</taxon>
        <taxon>Kitasatosporales</taxon>
        <taxon>Streptomycetaceae</taxon>
        <taxon>Streptomyces</taxon>
    </lineage>
</organism>
<keyword evidence="3" id="KW-1185">Reference proteome</keyword>
<dbReference type="PANTHER" id="PTHR45398:SF1">
    <property type="entry name" value="ENZYME, PUTATIVE (JCVI)-RELATED"/>
    <property type="match status" value="1"/>
</dbReference>
<protein>
    <recommendedName>
        <fullName evidence="1">Condensation domain-containing protein</fullName>
    </recommendedName>
</protein>
<dbReference type="EMBL" id="BAAAXZ010000010">
    <property type="protein sequence ID" value="GAA2910081.1"/>
    <property type="molecule type" value="Genomic_DNA"/>
</dbReference>
<dbReference type="PANTHER" id="PTHR45398">
    <property type="match status" value="1"/>
</dbReference>
<dbReference type="Gene3D" id="3.30.559.10">
    <property type="entry name" value="Chloramphenicol acetyltransferase-like domain"/>
    <property type="match status" value="1"/>
</dbReference>
<dbReference type="Proteomes" id="UP001501102">
    <property type="component" value="Unassembled WGS sequence"/>
</dbReference>
<reference evidence="2 3" key="1">
    <citation type="journal article" date="2019" name="Int. J. Syst. Evol. Microbiol.">
        <title>The Global Catalogue of Microorganisms (GCM) 10K type strain sequencing project: providing services to taxonomists for standard genome sequencing and annotation.</title>
        <authorList>
            <consortium name="The Broad Institute Genomics Platform"/>
            <consortium name="The Broad Institute Genome Sequencing Center for Infectious Disease"/>
            <person name="Wu L."/>
            <person name="Ma J."/>
        </authorList>
    </citation>
    <scope>NUCLEOTIDE SEQUENCE [LARGE SCALE GENOMIC DNA]</scope>
    <source>
        <strain evidence="2 3">JCM 4087</strain>
    </source>
</reference>
<evidence type="ECO:0000313" key="3">
    <source>
        <dbReference type="Proteomes" id="UP001501102"/>
    </source>
</evidence>
<dbReference type="InterPro" id="IPR001242">
    <property type="entry name" value="Condensation_dom"/>
</dbReference>
<feature type="domain" description="Condensation" evidence="1">
    <location>
        <begin position="1"/>
        <end position="185"/>
    </location>
</feature>
<sequence length="275" mass="29944">MVPLSFAQRRLWFLYRFEGPSPTYNVPVVLRLSGALDAEALRAALGDVVARHEALRTVFPDVDGQPYQDIRPVAEARPVVETGTVAEAELADAVDRAVRYSFDLASELPVRAALFTVADAVDEHVLVLVIHHIAGDGWSMGPLSRDLSAAYAARCAGRAPDWEPLPVQYADYTLWQRELLGAAEVGKTGAACLAAQLGYGSQWPWQRLRRSLRTLPNEPPLTPPGGRPGNAAARLVLSVQIDAELHRGDDRHGPDSREERLGGSWLIAGTLWACA</sequence>
<evidence type="ECO:0000313" key="2">
    <source>
        <dbReference type="EMBL" id="GAA2910081.1"/>
    </source>
</evidence>
<dbReference type="InterPro" id="IPR023213">
    <property type="entry name" value="CAT-like_dom_sf"/>
</dbReference>
<gene>
    <name evidence="2" type="ORF">GCM10020221_02510</name>
</gene>
<name>A0ABN3WDF1_STRTU</name>
<evidence type="ECO:0000259" key="1">
    <source>
        <dbReference type="Pfam" id="PF00668"/>
    </source>
</evidence>
<proteinExistence type="predicted"/>
<dbReference type="SUPFAM" id="SSF52777">
    <property type="entry name" value="CoA-dependent acyltransferases"/>
    <property type="match status" value="1"/>
</dbReference>
<accession>A0ABN3WDF1</accession>
<dbReference type="Pfam" id="PF00668">
    <property type="entry name" value="Condensation"/>
    <property type="match status" value="1"/>
</dbReference>
<comment type="caution">
    <text evidence="2">The sequence shown here is derived from an EMBL/GenBank/DDBJ whole genome shotgun (WGS) entry which is preliminary data.</text>
</comment>